<evidence type="ECO:0000256" key="1">
    <source>
        <dbReference type="ARBA" id="ARBA00000707"/>
    </source>
</evidence>
<sequence>MSDPAFLTPEEEFAQLQKLSNEYEPETTGPLVGDRQSSAAIAIEYANADPVYRVKTAALPAKYAFFRTCRGDGHCGWRAIAFGYFEALLHVGDVTKFEVEEARLISMNNLLNLAGHHEDLYIDFAEEAYDLLRKLAGSLQVGNGAGLLLEAFNDYSISMSIITYVKLLASSWIQSRANEYQHYISTDLKSYCSQNIEAANCEIDDVGVAALSTALLKPAGIGLEILYLDRSVGEEANVHEFSQPMNFNGLIPMIRLLYRPGHYDILYKAEDLPAPPQPAPIHVALAYNNQHNFEATTPDANLLSMIPGMYSHNRFQDMDQSFGQRWSPTSYDFDSIPAPQPQITPVQSYAPAPIAPVSASHQDYMSPVHASPMSHQSPASHHSLQMEQPPVQLPFHPAPPPPVSIDRAPIAIEREGPFRPSMYEFEPGYGAGEVMPFQTSQFRDSHYNTCHFRNPSFQPEEWSPHQYRTGNKGRHKSTSQ</sequence>
<gene>
    <name evidence="9" type="ORF">BU23DRAFT_491437</name>
</gene>
<dbReference type="Gene3D" id="1.20.1300.20">
    <property type="entry name" value="Peptidase C65 Otubain, subdomain 2"/>
    <property type="match status" value="1"/>
</dbReference>
<dbReference type="GO" id="GO:0006508">
    <property type="term" value="P:proteolysis"/>
    <property type="evidence" value="ECO:0007669"/>
    <property type="project" value="UniProtKB-KW"/>
</dbReference>
<dbReference type="PANTHER" id="PTHR12931:SF15">
    <property type="entry name" value="UBIQUITIN THIOESTERASE OTUBAIN-LIKE"/>
    <property type="match status" value="1"/>
</dbReference>
<dbReference type="SUPFAM" id="SSF54001">
    <property type="entry name" value="Cysteine proteinases"/>
    <property type="match status" value="1"/>
</dbReference>
<dbReference type="InterPro" id="IPR042468">
    <property type="entry name" value="Peptidase_C65_otubain_sub1"/>
</dbReference>
<dbReference type="GO" id="GO:0004843">
    <property type="term" value="F:cysteine-type deubiquitinase activity"/>
    <property type="evidence" value="ECO:0007669"/>
    <property type="project" value="UniProtKB-EC"/>
</dbReference>
<keyword evidence="10" id="KW-1185">Reference proteome</keyword>
<dbReference type="EMBL" id="ML976776">
    <property type="protein sequence ID" value="KAF1964803.1"/>
    <property type="molecule type" value="Genomic_DNA"/>
</dbReference>
<comment type="catalytic activity">
    <reaction evidence="1">
        <text>Thiol-dependent hydrolysis of ester, thioester, amide, peptide and isopeptide bonds formed by the C-terminal Gly of ubiquitin (a 76-residue protein attached to proteins as an intracellular targeting signal).</text>
        <dbReference type="EC" id="3.4.19.12"/>
    </reaction>
</comment>
<evidence type="ECO:0000259" key="8">
    <source>
        <dbReference type="PROSITE" id="PS50802"/>
    </source>
</evidence>
<dbReference type="Proteomes" id="UP000800036">
    <property type="component" value="Unassembled WGS sequence"/>
</dbReference>
<keyword evidence="6" id="KW-0788">Thiol protease</keyword>
<evidence type="ECO:0000313" key="9">
    <source>
        <dbReference type="EMBL" id="KAF1964803.1"/>
    </source>
</evidence>
<accession>A0A6A5UHW1</accession>
<protein>
    <recommendedName>
        <fullName evidence="2">ubiquitinyl hydrolase 1</fullName>
        <ecNumber evidence="2">3.4.19.12</ecNumber>
    </recommendedName>
</protein>
<dbReference type="InterPro" id="IPR038765">
    <property type="entry name" value="Papain-like_cys_pep_sf"/>
</dbReference>
<evidence type="ECO:0000256" key="5">
    <source>
        <dbReference type="ARBA" id="ARBA00022801"/>
    </source>
</evidence>
<dbReference type="PROSITE" id="PS50802">
    <property type="entry name" value="OTU"/>
    <property type="match status" value="1"/>
</dbReference>
<evidence type="ECO:0000256" key="4">
    <source>
        <dbReference type="ARBA" id="ARBA00022786"/>
    </source>
</evidence>
<dbReference type="InterPro" id="IPR042467">
    <property type="entry name" value="Peptidase_C65_otubain_sub2"/>
</dbReference>
<keyword evidence="4" id="KW-0833">Ubl conjugation pathway</keyword>
<evidence type="ECO:0000256" key="7">
    <source>
        <dbReference type="SAM" id="MobiDB-lite"/>
    </source>
</evidence>
<evidence type="ECO:0000313" key="10">
    <source>
        <dbReference type="Proteomes" id="UP000800036"/>
    </source>
</evidence>
<dbReference type="Gene3D" id="3.30.200.60">
    <property type="entry name" value="Peptidase C65 Otubain, subdomain 1"/>
    <property type="match status" value="1"/>
</dbReference>
<feature type="domain" description="OTU" evidence="8">
    <location>
        <begin position="64"/>
        <end position="269"/>
    </location>
</feature>
<dbReference type="InterPro" id="IPR019400">
    <property type="entry name" value="Peptidase_C65_otubain"/>
</dbReference>
<feature type="region of interest" description="Disordered" evidence="7">
    <location>
        <begin position="458"/>
        <end position="480"/>
    </location>
</feature>
<dbReference type="GO" id="GO:0005634">
    <property type="term" value="C:nucleus"/>
    <property type="evidence" value="ECO:0007669"/>
    <property type="project" value="TreeGrafter"/>
</dbReference>
<dbReference type="CDD" id="cd22749">
    <property type="entry name" value="Otubain_C65"/>
    <property type="match status" value="1"/>
</dbReference>
<evidence type="ECO:0000256" key="2">
    <source>
        <dbReference type="ARBA" id="ARBA00012759"/>
    </source>
</evidence>
<dbReference type="Pfam" id="PF10275">
    <property type="entry name" value="Peptidase_C65"/>
    <property type="match status" value="1"/>
</dbReference>
<dbReference type="PANTHER" id="PTHR12931">
    <property type="entry name" value="UBIQUITIN THIOLESTERASE PROTEIN OTUB"/>
    <property type="match status" value="1"/>
</dbReference>
<dbReference type="EC" id="3.4.19.12" evidence="2"/>
<dbReference type="InterPro" id="IPR003323">
    <property type="entry name" value="OTU_dom"/>
</dbReference>
<dbReference type="GO" id="GO:0043130">
    <property type="term" value="F:ubiquitin binding"/>
    <property type="evidence" value="ECO:0007669"/>
    <property type="project" value="TreeGrafter"/>
</dbReference>
<keyword evidence="5" id="KW-0378">Hydrolase</keyword>
<dbReference type="GO" id="GO:0071108">
    <property type="term" value="P:protein K48-linked deubiquitination"/>
    <property type="evidence" value="ECO:0007669"/>
    <property type="project" value="TreeGrafter"/>
</dbReference>
<dbReference type="AlphaFoldDB" id="A0A6A5UHW1"/>
<organism evidence="9 10">
    <name type="scientific">Bimuria novae-zelandiae CBS 107.79</name>
    <dbReference type="NCBI Taxonomy" id="1447943"/>
    <lineage>
        <taxon>Eukaryota</taxon>
        <taxon>Fungi</taxon>
        <taxon>Dikarya</taxon>
        <taxon>Ascomycota</taxon>
        <taxon>Pezizomycotina</taxon>
        <taxon>Dothideomycetes</taxon>
        <taxon>Pleosporomycetidae</taxon>
        <taxon>Pleosporales</taxon>
        <taxon>Massarineae</taxon>
        <taxon>Didymosphaeriaceae</taxon>
        <taxon>Bimuria</taxon>
    </lineage>
</organism>
<keyword evidence="3" id="KW-0645">Protease</keyword>
<name>A0A6A5UHW1_9PLEO</name>
<evidence type="ECO:0000256" key="6">
    <source>
        <dbReference type="ARBA" id="ARBA00022807"/>
    </source>
</evidence>
<reference evidence="9" key="1">
    <citation type="journal article" date="2020" name="Stud. Mycol.">
        <title>101 Dothideomycetes genomes: a test case for predicting lifestyles and emergence of pathogens.</title>
        <authorList>
            <person name="Haridas S."/>
            <person name="Albert R."/>
            <person name="Binder M."/>
            <person name="Bloem J."/>
            <person name="Labutti K."/>
            <person name="Salamov A."/>
            <person name="Andreopoulos B."/>
            <person name="Baker S."/>
            <person name="Barry K."/>
            <person name="Bills G."/>
            <person name="Bluhm B."/>
            <person name="Cannon C."/>
            <person name="Castanera R."/>
            <person name="Culley D."/>
            <person name="Daum C."/>
            <person name="Ezra D."/>
            <person name="Gonzalez J."/>
            <person name="Henrissat B."/>
            <person name="Kuo A."/>
            <person name="Liang C."/>
            <person name="Lipzen A."/>
            <person name="Lutzoni F."/>
            <person name="Magnuson J."/>
            <person name="Mondo S."/>
            <person name="Nolan M."/>
            <person name="Ohm R."/>
            <person name="Pangilinan J."/>
            <person name="Park H.-J."/>
            <person name="Ramirez L."/>
            <person name="Alfaro M."/>
            <person name="Sun H."/>
            <person name="Tritt A."/>
            <person name="Yoshinaga Y."/>
            <person name="Zwiers L.-H."/>
            <person name="Turgeon B."/>
            <person name="Goodwin S."/>
            <person name="Spatafora J."/>
            <person name="Crous P."/>
            <person name="Grigoriev I."/>
        </authorList>
    </citation>
    <scope>NUCLEOTIDE SEQUENCE</scope>
    <source>
        <strain evidence="9">CBS 107.79</strain>
    </source>
</reference>
<evidence type="ECO:0000256" key="3">
    <source>
        <dbReference type="ARBA" id="ARBA00022670"/>
    </source>
</evidence>
<dbReference type="OrthoDB" id="18915at2759"/>
<feature type="compositionally biased region" description="Basic residues" evidence="7">
    <location>
        <begin position="471"/>
        <end position="480"/>
    </location>
</feature>
<proteinExistence type="predicted"/>